<proteinExistence type="predicted"/>
<feature type="transmembrane region" description="Helical" evidence="6">
    <location>
        <begin position="89"/>
        <end position="111"/>
    </location>
</feature>
<dbReference type="Proteomes" id="UP001208690">
    <property type="component" value="Unassembled WGS sequence"/>
</dbReference>
<accession>A0ABT3BK61</accession>
<evidence type="ECO:0000313" key="7">
    <source>
        <dbReference type="EMBL" id="MCV3273957.1"/>
    </source>
</evidence>
<feature type="transmembrane region" description="Helical" evidence="6">
    <location>
        <begin position="16"/>
        <end position="36"/>
    </location>
</feature>
<feature type="transmembrane region" description="Helical" evidence="6">
    <location>
        <begin position="305"/>
        <end position="324"/>
    </location>
</feature>
<comment type="subcellular location">
    <subcellularLocation>
        <location evidence="1">Cell membrane</location>
        <topology evidence="1">Multi-pass membrane protein</topology>
    </subcellularLocation>
</comment>
<keyword evidence="2" id="KW-1003">Cell membrane</keyword>
<dbReference type="RefSeq" id="WP_263846162.1">
    <property type="nucleotide sequence ID" value="NZ_JALIEB010000023.1"/>
</dbReference>
<evidence type="ECO:0000256" key="2">
    <source>
        <dbReference type="ARBA" id="ARBA00022475"/>
    </source>
</evidence>
<evidence type="ECO:0000256" key="1">
    <source>
        <dbReference type="ARBA" id="ARBA00004651"/>
    </source>
</evidence>
<evidence type="ECO:0000256" key="6">
    <source>
        <dbReference type="SAM" id="Phobius"/>
    </source>
</evidence>
<feature type="transmembrane region" description="Helical" evidence="6">
    <location>
        <begin position="155"/>
        <end position="173"/>
    </location>
</feature>
<dbReference type="InterPro" id="IPR050833">
    <property type="entry name" value="Poly_Biosynth_Transport"/>
</dbReference>
<feature type="transmembrane region" description="Helical" evidence="6">
    <location>
        <begin position="48"/>
        <end position="69"/>
    </location>
</feature>
<evidence type="ECO:0000313" key="8">
    <source>
        <dbReference type="Proteomes" id="UP001208690"/>
    </source>
</evidence>
<feature type="transmembrane region" description="Helical" evidence="6">
    <location>
        <begin position="117"/>
        <end position="135"/>
    </location>
</feature>
<evidence type="ECO:0000256" key="3">
    <source>
        <dbReference type="ARBA" id="ARBA00022692"/>
    </source>
</evidence>
<reference evidence="7 8" key="1">
    <citation type="submission" date="2022-04" db="EMBL/GenBank/DDBJ databases">
        <title>Roseobacter sp. WL0113 is a bacterium isolated from neritic sediment.</title>
        <authorList>
            <person name="Wang L."/>
            <person name="He W."/>
            <person name="Zhang D.-F."/>
        </authorList>
    </citation>
    <scope>NUCLEOTIDE SEQUENCE [LARGE SCALE GENOMIC DNA]</scope>
    <source>
        <strain evidence="7 8">WL0113</strain>
    </source>
</reference>
<dbReference type="PANTHER" id="PTHR30250">
    <property type="entry name" value="PST FAMILY PREDICTED COLANIC ACID TRANSPORTER"/>
    <property type="match status" value="1"/>
</dbReference>
<gene>
    <name evidence="7" type="ORF">MUB52_21185</name>
</gene>
<sequence length="435" mass="45164">MTRTAGPLQGLLRQGFVALLIKVAAAGLSFLMFLALARALPPEAFGEFGFAFSLAVLLSVAGSFGQRALALKYASIYVGEDNHAALAGLLRFGYGHILAAGAAICAGLALVSTSLGMPYLAMVGPLALALSIAEYQAHVLRAYGTMSLALAPRDVLWRLIVIAAALATGAGLMQMTTAFSALTVLALSLLGLSAGQMLLHAPARGLLSRSAPAAPELRTEWRHAALGLWGTSVIQSAGPNLAVVLLGLILSPAETGPFFSALRVAMVLSLFLMAANMAAASAIARSHAAGDNALLQSICASVARYVSWPTAAGFAVFALFGRQILELFGPGFDSAFAPLLILGAGYLASALMGPTVQIMETTGHERRYLRYLTVTTCAALALLPAAILLAGTLGAALMVSANMVIPRALCYRFILQTHRIAPGLLPRRRGAADHD</sequence>
<organism evidence="7 8">
    <name type="scientific">Roseobacter sinensis</name>
    <dbReference type="NCBI Taxonomy" id="2931391"/>
    <lineage>
        <taxon>Bacteria</taxon>
        <taxon>Pseudomonadati</taxon>
        <taxon>Pseudomonadota</taxon>
        <taxon>Alphaproteobacteria</taxon>
        <taxon>Rhodobacterales</taxon>
        <taxon>Roseobacteraceae</taxon>
        <taxon>Roseobacter</taxon>
    </lineage>
</organism>
<evidence type="ECO:0000256" key="4">
    <source>
        <dbReference type="ARBA" id="ARBA00022989"/>
    </source>
</evidence>
<comment type="caution">
    <text evidence="7">The sequence shown here is derived from an EMBL/GenBank/DDBJ whole genome shotgun (WGS) entry which is preliminary data.</text>
</comment>
<name>A0ABT3BK61_9RHOB</name>
<dbReference type="EMBL" id="JALIEB010000023">
    <property type="protein sequence ID" value="MCV3273957.1"/>
    <property type="molecule type" value="Genomic_DNA"/>
</dbReference>
<evidence type="ECO:0000256" key="5">
    <source>
        <dbReference type="ARBA" id="ARBA00023136"/>
    </source>
</evidence>
<keyword evidence="4 6" id="KW-1133">Transmembrane helix</keyword>
<feature type="transmembrane region" description="Helical" evidence="6">
    <location>
        <begin position="179"/>
        <end position="199"/>
    </location>
</feature>
<keyword evidence="5 6" id="KW-0472">Membrane</keyword>
<keyword evidence="3 6" id="KW-0812">Transmembrane</keyword>
<feature type="transmembrane region" description="Helical" evidence="6">
    <location>
        <begin position="336"/>
        <end position="356"/>
    </location>
</feature>
<keyword evidence="8" id="KW-1185">Reference proteome</keyword>
<dbReference type="InterPro" id="IPR002797">
    <property type="entry name" value="Polysacc_synth"/>
</dbReference>
<feature type="transmembrane region" description="Helical" evidence="6">
    <location>
        <begin position="368"/>
        <end position="389"/>
    </location>
</feature>
<dbReference type="PANTHER" id="PTHR30250:SF11">
    <property type="entry name" value="O-ANTIGEN TRANSPORTER-RELATED"/>
    <property type="match status" value="1"/>
</dbReference>
<dbReference type="Pfam" id="PF01943">
    <property type="entry name" value="Polysacc_synt"/>
    <property type="match status" value="1"/>
</dbReference>
<protein>
    <submittedName>
        <fullName evidence="7">Oligosaccharide flippase family protein</fullName>
    </submittedName>
</protein>
<feature type="transmembrane region" description="Helical" evidence="6">
    <location>
        <begin position="262"/>
        <end position="284"/>
    </location>
</feature>